<evidence type="ECO:0000313" key="5">
    <source>
        <dbReference type="EMBL" id="KAF7731211.1"/>
    </source>
</evidence>
<evidence type="ECO:0000256" key="3">
    <source>
        <dbReference type="SAM" id="MobiDB-lite"/>
    </source>
</evidence>
<accession>A0A8H7EV79</accession>
<dbReference type="PANTHER" id="PTHR12629:SF0">
    <property type="entry name" value="DIPHOSPHOINOSITOL-POLYPHOSPHATE DIPHOSPHATASE"/>
    <property type="match status" value="1"/>
</dbReference>
<sequence>MTTAAMPQPAFDFPKSSISPLSPPQEEQQQQIASNDKKEKKKKIIRQAVGAVIIDTTTNKVLMLSSRKRANAFVLPRGECQIDLEETPEKATIRVLLEEAGVSVTSLTQRVGTFTEANKKGKIIAHHWMYEVHNPTLLDTWPGSDRQRVWIPLNEAITATKDRRMACLALNSCSLARRA</sequence>
<reference evidence="5" key="1">
    <citation type="submission" date="2020-01" db="EMBL/GenBank/DDBJ databases">
        <title>Genome Sequencing of Three Apophysomyces-Like Fungal Strains Confirms a Novel Fungal Genus in the Mucoromycota with divergent Burkholderia-like Endosymbiotic Bacteria.</title>
        <authorList>
            <person name="Stajich J.E."/>
            <person name="Macias A.M."/>
            <person name="Carter-House D."/>
            <person name="Lovett B."/>
            <person name="Kasson L.R."/>
            <person name="Berry K."/>
            <person name="Grigoriev I."/>
            <person name="Chang Y."/>
            <person name="Spatafora J."/>
            <person name="Kasson M.T."/>
        </authorList>
    </citation>
    <scope>NUCLEOTIDE SEQUENCE</scope>
    <source>
        <strain evidence="5">NRRL A-21654</strain>
    </source>
</reference>
<dbReference type="Pfam" id="PF00293">
    <property type="entry name" value="NUDIX"/>
    <property type="match status" value="1"/>
</dbReference>
<dbReference type="GO" id="GO:0016787">
    <property type="term" value="F:hydrolase activity"/>
    <property type="evidence" value="ECO:0007669"/>
    <property type="project" value="UniProtKB-KW"/>
</dbReference>
<dbReference type="Gene3D" id="3.90.79.10">
    <property type="entry name" value="Nucleoside Triphosphate Pyrophosphohydrolase"/>
    <property type="match status" value="1"/>
</dbReference>
<feature type="region of interest" description="Disordered" evidence="3">
    <location>
        <begin position="1"/>
        <end position="40"/>
    </location>
</feature>
<dbReference type="PROSITE" id="PS51462">
    <property type="entry name" value="NUDIX"/>
    <property type="match status" value="1"/>
</dbReference>
<dbReference type="AlphaFoldDB" id="A0A8H7EV79"/>
<dbReference type="OrthoDB" id="2011998at2759"/>
<keyword evidence="6" id="KW-1185">Reference proteome</keyword>
<dbReference type="GO" id="GO:0046872">
    <property type="term" value="F:metal ion binding"/>
    <property type="evidence" value="ECO:0007669"/>
    <property type="project" value="UniProtKB-KW"/>
</dbReference>
<evidence type="ECO:0000256" key="1">
    <source>
        <dbReference type="ARBA" id="ARBA00022723"/>
    </source>
</evidence>
<dbReference type="InterPro" id="IPR015797">
    <property type="entry name" value="NUDIX_hydrolase-like_dom_sf"/>
</dbReference>
<gene>
    <name evidence="5" type="ORF">EC973_000626</name>
</gene>
<dbReference type="InterPro" id="IPR000086">
    <property type="entry name" value="NUDIX_hydrolase_dom"/>
</dbReference>
<dbReference type="EMBL" id="JABAYA010000011">
    <property type="protein sequence ID" value="KAF7731211.1"/>
    <property type="molecule type" value="Genomic_DNA"/>
</dbReference>
<protein>
    <recommendedName>
        <fullName evidence="4">Nudix hydrolase domain-containing protein</fullName>
    </recommendedName>
</protein>
<dbReference type="GO" id="GO:0005634">
    <property type="term" value="C:nucleus"/>
    <property type="evidence" value="ECO:0007669"/>
    <property type="project" value="TreeGrafter"/>
</dbReference>
<name>A0A8H7EV79_9FUNG</name>
<evidence type="ECO:0000259" key="4">
    <source>
        <dbReference type="PROSITE" id="PS51462"/>
    </source>
</evidence>
<evidence type="ECO:0000313" key="6">
    <source>
        <dbReference type="Proteomes" id="UP000605846"/>
    </source>
</evidence>
<organism evidence="5 6">
    <name type="scientific">Apophysomyces ossiformis</name>
    <dbReference type="NCBI Taxonomy" id="679940"/>
    <lineage>
        <taxon>Eukaryota</taxon>
        <taxon>Fungi</taxon>
        <taxon>Fungi incertae sedis</taxon>
        <taxon>Mucoromycota</taxon>
        <taxon>Mucoromycotina</taxon>
        <taxon>Mucoromycetes</taxon>
        <taxon>Mucorales</taxon>
        <taxon>Mucorineae</taxon>
        <taxon>Mucoraceae</taxon>
        <taxon>Apophysomyces</taxon>
    </lineage>
</organism>
<feature type="domain" description="Nudix hydrolase" evidence="4">
    <location>
        <begin position="44"/>
        <end position="173"/>
    </location>
</feature>
<dbReference type="PANTHER" id="PTHR12629">
    <property type="entry name" value="DIPHOSPHOINOSITOL POLYPHOSPHATE PHOSPHOHYDROLASE"/>
    <property type="match status" value="1"/>
</dbReference>
<evidence type="ECO:0000256" key="2">
    <source>
        <dbReference type="ARBA" id="ARBA00022801"/>
    </source>
</evidence>
<keyword evidence="2" id="KW-0378">Hydrolase</keyword>
<dbReference type="GO" id="GO:0005737">
    <property type="term" value="C:cytoplasm"/>
    <property type="evidence" value="ECO:0007669"/>
    <property type="project" value="TreeGrafter"/>
</dbReference>
<dbReference type="SUPFAM" id="SSF55811">
    <property type="entry name" value="Nudix"/>
    <property type="match status" value="1"/>
</dbReference>
<dbReference type="Proteomes" id="UP000605846">
    <property type="component" value="Unassembled WGS sequence"/>
</dbReference>
<proteinExistence type="predicted"/>
<keyword evidence="1" id="KW-0479">Metal-binding</keyword>
<feature type="compositionally biased region" description="Low complexity" evidence="3">
    <location>
        <begin position="16"/>
        <end position="34"/>
    </location>
</feature>
<comment type="caution">
    <text evidence="5">The sequence shown here is derived from an EMBL/GenBank/DDBJ whole genome shotgun (WGS) entry which is preliminary data.</text>
</comment>